<accession>A0A9D4IY81</accession>
<dbReference type="Proteomes" id="UP000828390">
    <property type="component" value="Unassembled WGS sequence"/>
</dbReference>
<protein>
    <submittedName>
        <fullName evidence="2">Uncharacterized protein</fullName>
    </submittedName>
</protein>
<name>A0A9D4IY81_DREPO</name>
<feature type="transmembrane region" description="Helical" evidence="1">
    <location>
        <begin position="289"/>
        <end position="319"/>
    </location>
</feature>
<comment type="caution">
    <text evidence="2">The sequence shown here is derived from an EMBL/GenBank/DDBJ whole genome shotgun (WGS) entry which is preliminary data.</text>
</comment>
<keyword evidence="1" id="KW-1133">Transmembrane helix</keyword>
<keyword evidence="1" id="KW-0812">Transmembrane</keyword>
<reference evidence="2" key="1">
    <citation type="journal article" date="2019" name="bioRxiv">
        <title>The Genome of the Zebra Mussel, Dreissena polymorpha: A Resource for Invasive Species Research.</title>
        <authorList>
            <person name="McCartney M.A."/>
            <person name="Auch B."/>
            <person name="Kono T."/>
            <person name="Mallez S."/>
            <person name="Zhang Y."/>
            <person name="Obille A."/>
            <person name="Becker A."/>
            <person name="Abrahante J.E."/>
            <person name="Garbe J."/>
            <person name="Badalamenti J.P."/>
            <person name="Herman A."/>
            <person name="Mangelson H."/>
            <person name="Liachko I."/>
            <person name="Sullivan S."/>
            <person name="Sone E.D."/>
            <person name="Koren S."/>
            <person name="Silverstein K.A.T."/>
            <person name="Beckman K.B."/>
            <person name="Gohl D.M."/>
        </authorList>
    </citation>
    <scope>NUCLEOTIDE SEQUENCE</scope>
    <source>
        <strain evidence="2">Duluth1</strain>
        <tissue evidence="2">Whole animal</tissue>
    </source>
</reference>
<evidence type="ECO:0000313" key="3">
    <source>
        <dbReference type="Proteomes" id="UP000828390"/>
    </source>
</evidence>
<keyword evidence="3" id="KW-1185">Reference proteome</keyword>
<keyword evidence="1" id="KW-0472">Membrane</keyword>
<evidence type="ECO:0000313" key="2">
    <source>
        <dbReference type="EMBL" id="KAH3788917.1"/>
    </source>
</evidence>
<gene>
    <name evidence="2" type="ORF">DPMN_167081</name>
</gene>
<organism evidence="2 3">
    <name type="scientific">Dreissena polymorpha</name>
    <name type="common">Zebra mussel</name>
    <name type="synonym">Mytilus polymorpha</name>
    <dbReference type="NCBI Taxonomy" id="45954"/>
    <lineage>
        <taxon>Eukaryota</taxon>
        <taxon>Metazoa</taxon>
        <taxon>Spiralia</taxon>
        <taxon>Lophotrochozoa</taxon>
        <taxon>Mollusca</taxon>
        <taxon>Bivalvia</taxon>
        <taxon>Autobranchia</taxon>
        <taxon>Heteroconchia</taxon>
        <taxon>Euheterodonta</taxon>
        <taxon>Imparidentia</taxon>
        <taxon>Neoheterodontei</taxon>
        <taxon>Myida</taxon>
        <taxon>Dreissenoidea</taxon>
        <taxon>Dreissenidae</taxon>
        <taxon>Dreissena</taxon>
    </lineage>
</organism>
<dbReference type="EMBL" id="JAIWYP010000008">
    <property type="protein sequence ID" value="KAH3788917.1"/>
    <property type="molecule type" value="Genomic_DNA"/>
</dbReference>
<dbReference type="AlphaFoldDB" id="A0A9D4IY81"/>
<proteinExistence type="predicted"/>
<reference evidence="2" key="2">
    <citation type="submission" date="2020-11" db="EMBL/GenBank/DDBJ databases">
        <authorList>
            <person name="McCartney M.A."/>
            <person name="Auch B."/>
            <person name="Kono T."/>
            <person name="Mallez S."/>
            <person name="Becker A."/>
            <person name="Gohl D.M."/>
            <person name="Silverstein K.A.T."/>
            <person name="Koren S."/>
            <person name="Bechman K.B."/>
            <person name="Herman A."/>
            <person name="Abrahante J.E."/>
            <person name="Garbe J."/>
        </authorList>
    </citation>
    <scope>NUCLEOTIDE SEQUENCE</scope>
    <source>
        <strain evidence="2">Duluth1</strain>
        <tissue evidence="2">Whole animal</tissue>
    </source>
</reference>
<sequence length="325" mass="35989">MGFPPAIMSEACWSTVAQIILANQNTDLESGERIGYTPEANVQNIALAGALPSLLRCHYRRWQWAGTIALDAAIRIINNILASGNTNKNLVKTLEKFINIRYVVNNRQQRNGSRATATSIKRTASSWGRSAAFTATPAARDTEQGSNARLFCIRLSSGGNFLLSDRNGCCVPSYASDTCEEMQMMYNLWKHPFLPIAPARLLQRKRVHLVPSELSRTTWQQENGYYNFPSDFVCIVSKGSGAPSCFKILNQFKSKSMSRSIRGKGDTGQGRYGCVDCYEARAIQLYTNVMVVVIVVTVVVMVIVVLVMVLIVVMLVMMVKVTVVV</sequence>
<evidence type="ECO:0000256" key="1">
    <source>
        <dbReference type="SAM" id="Phobius"/>
    </source>
</evidence>